<dbReference type="InterPro" id="IPR036388">
    <property type="entry name" value="WH-like_DNA-bd_sf"/>
</dbReference>
<dbReference type="EMBL" id="CP053069">
    <property type="protein sequence ID" value="QJR11254.1"/>
    <property type="molecule type" value="Genomic_DNA"/>
</dbReference>
<dbReference type="SUPFAM" id="SSF88659">
    <property type="entry name" value="Sigma3 and sigma4 domains of RNA polymerase sigma factors"/>
    <property type="match status" value="1"/>
</dbReference>
<dbReference type="InterPro" id="IPR013249">
    <property type="entry name" value="RNA_pol_sigma70_r4_t2"/>
</dbReference>
<evidence type="ECO:0000259" key="1">
    <source>
        <dbReference type="Pfam" id="PF04542"/>
    </source>
</evidence>
<organism evidence="3 4">
    <name type="scientific">Usitatibacter rugosus</name>
    <dbReference type="NCBI Taxonomy" id="2732067"/>
    <lineage>
        <taxon>Bacteria</taxon>
        <taxon>Pseudomonadati</taxon>
        <taxon>Pseudomonadota</taxon>
        <taxon>Betaproteobacteria</taxon>
        <taxon>Nitrosomonadales</taxon>
        <taxon>Usitatibacteraceae</taxon>
        <taxon>Usitatibacter</taxon>
    </lineage>
</organism>
<accession>A0A6M4GXP4</accession>
<dbReference type="AlphaFoldDB" id="A0A6M4GXP4"/>
<dbReference type="PANTHER" id="PTHR30173">
    <property type="entry name" value="SIGMA 19 FACTOR"/>
    <property type="match status" value="1"/>
</dbReference>
<dbReference type="PANTHER" id="PTHR30173:SF36">
    <property type="entry name" value="ECF RNA POLYMERASE SIGMA FACTOR SIGJ"/>
    <property type="match status" value="1"/>
</dbReference>
<reference evidence="3 4" key="1">
    <citation type="submission" date="2020-04" db="EMBL/GenBank/DDBJ databases">
        <title>Usitatibacter rugosus gen. nov., sp. nov. and Usitatibacter palustris sp. nov., novel members of Usitatibacteraceae fam. nov. within the order Nitrosomonadales isolated from soil.</title>
        <authorList>
            <person name="Huber K.J."/>
            <person name="Neumann-Schaal M."/>
            <person name="Geppert A."/>
            <person name="Luckner M."/>
            <person name="Wanner G."/>
            <person name="Overmann J."/>
        </authorList>
    </citation>
    <scope>NUCLEOTIDE SEQUENCE [LARGE SCALE GENOMIC DNA]</scope>
    <source>
        <strain evidence="3 4">0125_3</strain>
    </source>
</reference>
<keyword evidence="4" id="KW-1185">Reference proteome</keyword>
<dbReference type="Gene3D" id="1.10.1740.10">
    <property type="match status" value="1"/>
</dbReference>
<dbReference type="InterPro" id="IPR052704">
    <property type="entry name" value="ECF_Sigma-70_Domain"/>
</dbReference>
<dbReference type="GO" id="GO:0016987">
    <property type="term" value="F:sigma factor activity"/>
    <property type="evidence" value="ECO:0007669"/>
    <property type="project" value="InterPro"/>
</dbReference>
<gene>
    <name evidence="3" type="primary">sigJ</name>
    <name evidence="3" type="ORF">DSM104443_02327</name>
</gene>
<dbReference type="NCBIfam" id="TIGR02937">
    <property type="entry name" value="sigma70-ECF"/>
    <property type="match status" value="1"/>
</dbReference>
<dbReference type="Gene3D" id="1.10.10.10">
    <property type="entry name" value="Winged helix-like DNA-binding domain superfamily/Winged helix DNA-binding domain"/>
    <property type="match status" value="1"/>
</dbReference>
<dbReference type="SUPFAM" id="SSF88946">
    <property type="entry name" value="Sigma2 domain of RNA polymerase sigma factors"/>
    <property type="match status" value="1"/>
</dbReference>
<dbReference type="Pfam" id="PF04542">
    <property type="entry name" value="Sigma70_r2"/>
    <property type="match status" value="1"/>
</dbReference>
<dbReference type="InterPro" id="IPR013325">
    <property type="entry name" value="RNA_pol_sigma_r2"/>
</dbReference>
<feature type="domain" description="RNA polymerase sigma factor 70 region 4 type 2" evidence="2">
    <location>
        <begin position="112"/>
        <end position="162"/>
    </location>
</feature>
<evidence type="ECO:0000313" key="4">
    <source>
        <dbReference type="Proteomes" id="UP000501534"/>
    </source>
</evidence>
<dbReference type="GO" id="GO:0006352">
    <property type="term" value="P:DNA-templated transcription initiation"/>
    <property type="evidence" value="ECO:0007669"/>
    <property type="project" value="InterPro"/>
</dbReference>
<dbReference type="InterPro" id="IPR013324">
    <property type="entry name" value="RNA_pol_sigma_r3/r4-like"/>
</dbReference>
<dbReference type="Proteomes" id="UP000501534">
    <property type="component" value="Chromosome"/>
</dbReference>
<feature type="domain" description="RNA polymerase sigma-70 region 2" evidence="1">
    <location>
        <begin position="13"/>
        <end position="77"/>
    </location>
</feature>
<dbReference type="RefSeq" id="WP_171092455.1">
    <property type="nucleotide sequence ID" value="NZ_CP053069.1"/>
</dbReference>
<evidence type="ECO:0000313" key="3">
    <source>
        <dbReference type="EMBL" id="QJR11254.1"/>
    </source>
</evidence>
<evidence type="ECO:0000259" key="2">
    <source>
        <dbReference type="Pfam" id="PF08281"/>
    </source>
</evidence>
<name>A0A6M4GXP4_9PROT</name>
<proteinExistence type="predicted"/>
<sequence>MNAVNADNVTEVFMAHRQRLLGIACRMLGSWSEAEDLVQDAYLRWHRTAREHIESPLAFLVTITTRLSLDRLRELKREREHCVVTDEPEATFADPCPSPEAQRIQAEEVSIAFDAVMERLGTDERTAFLLREIFDYDYPEVARLLGKAEPACRQLIHRARTRIRDSNRRFTLTDESRMRVMQKFQAAMATGSHPNVMALLSEPVEYVEPARATSDRCHKVAA</sequence>
<protein>
    <submittedName>
        <fullName evidence="3">ECF RNA polymerase sigma factor SigJ</fullName>
    </submittedName>
</protein>
<dbReference type="KEGG" id="uru:DSM104443_02327"/>
<dbReference type="InterPro" id="IPR014284">
    <property type="entry name" value="RNA_pol_sigma-70_dom"/>
</dbReference>
<dbReference type="Pfam" id="PF08281">
    <property type="entry name" value="Sigma70_r4_2"/>
    <property type="match status" value="1"/>
</dbReference>
<dbReference type="GO" id="GO:0003677">
    <property type="term" value="F:DNA binding"/>
    <property type="evidence" value="ECO:0007669"/>
    <property type="project" value="InterPro"/>
</dbReference>
<dbReference type="InterPro" id="IPR007627">
    <property type="entry name" value="RNA_pol_sigma70_r2"/>
</dbReference>